<reference evidence="4" key="3">
    <citation type="submission" date="2025-09" db="UniProtKB">
        <authorList>
            <consortium name="Ensembl"/>
        </authorList>
    </citation>
    <scope>IDENTIFICATION</scope>
</reference>
<feature type="region of interest" description="Disordered" evidence="3">
    <location>
        <begin position="602"/>
        <end position="668"/>
    </location>
</feature>
<dbReference type="GO" id="GO:0000149">
    <property type="term" value="F:SNARE binding"/>
    <property type="evidence" value="ECO:0007669"/>
    <property type="project" value="TreeGrafter"/>
</dbReference>
<feature type="region of interest" description="Disordered" evidence="3">
    <location>
        <begin position="529"/>
        <end position="587"/>
    </location>
</feature>
<dbReference type="GO" id="GO:0005768">
    <property type="term" value="C:endosome"/>
    <property type="evidence" value="ECO:0007669"/>
    <property type="project" value="TreeGrafter"/>
</dbReference>
<name>A0A4W6E6C8_LATCA</name>
<dbReference type="Ensembl" id="ENSLCAT00010034951.1">
    <property type="protein sequence ID" value="ENSLCAP00010034144.1"/>
    <property type="gene ID" value="ENSLCAG00010016041.1"/>
</dbReference>
<keyword evidence="5" id="KW-1185">Reference proteome</keyword>
<dbReference type="GeneTree" id="ENSGT00390000012877"/>
<gene>
    <name evidence="4" type="primary">UVRAG</name>
</gene>
<evidence type="ECO:0000256" key="1">
    <source>
        <dbReference type="ARBA" id="ARBA00023054"/>
    </source>
</evidence>
<dbReference type="AlphaFoldDB" id="A0A4W6E6C8"/>
<feature type="coiled-coil region" evidence="2">
    <location>
        <begin position="286"/>
        <end position="344"/>
    </location>
</feature>
<accession>A0A4W6E6C8</accession>
<dbReference type="PANTHER" id="PTHR15157">
    <property type="entry name" value="UV RADIATION RESISTANCE-ASSOCIATED GENE PROTEIN"/>
    <property type="match status" value="1"/>
</dbReference>
<dbReference type="GO" id="GO:0000323">
    <property type="term" value="C:lytic vacuole"/>
    <property type="evidence" value="ECO:0007669"/>
    <property type="project" value="TreeGrafter"/>
</dbReference>
<dbReference type="InterPro" id="IPR035892">
    <property type="entry name" value="C2_domain_sf"/>
</dbReference>
<feature type="compositionally biased region" description="Polar residues" evidence="3">
    <location>
        <begin position="658"/>
        <end position="668"/>
    </location>
</feature>
<evidence type="ECO:0000313" key="4">
    <source>
        <dbReference type="Ensembl" id="ENSLCAP00010034144.1"/>
    </source>
</evidence>
<reference evidence="4" key="2">
    <citation type="submission" date="2025-08" db="UniProtKB">
        <authorList>
            <consortium name="Ensembl"/>
        </authorList>
    </citation>
    <scope>IDENTIFICATION</scope>
</reference>
<proteinExistence type="predicted"/>
<sequence>MNSITGRVLAIPAASVTNSGASSSRALHVELTSQQRRLRHLRSIAARNIVNKNGSPLLDTYFTLHLCIGDRISRGFYKSEVIRDSLNPTWRSLDFGMLPDLLDTSVSCFVVRIWGGQEEQYQLLIEWKVNLDGLRYTGQQIRSRNPNEIIFGLNDGYYAADFDHKVQPFVHFPELLHHNGIPSPNLVSFTWTLFGFCTETLTCGCCRISQSGRKTVCFRSTRVQSGTPTVFFSLLRLHTAQRAIKQTQVTVQKIGKEIEEKLRTTATCTERKKERECMQLRIAVLRSELQRQRKALGREIDLRQKERAQLQKKEEAFSAQHDSLKEEKESLTKLQKECTAKREQFLKSNAQLTFRCRQLLSELSYIYPIDVANQSDYVICGVKLPNSEDFQAKDDGSVAVALGYTAHLVLMISCFLQIPLRYPVIHKGSRSSIKDTITDRLTEKEREFPLYPRGERFHFEYGVYLLNKNIAQLRYQHGLTTPDLQQTLPNLKNFLEHGLLVRCDRHHVSSSIPVPSKSQLGVSAASEIGYPCHTSSPDRGLRKRASSEADKYKPTPPPSYNTAMGEEQPPVGLAPPSPSPKHLSSSLDAGMASLNLTKTMEANEEGEQREEKQQGGKTAVEVETCRRADREIEVDKEEETEEQPPSSTGAPNSALAEHQSSQTTTASC</sequence>
<dbReference type="GO" id="GO:0035493">
    <property type="term" value="P:SNARE complex assembly"/>
    <property type="evidence" value="ECO:0007669"/>
    <property type="project" value="TreeGrafter"/>
</dbReference>
<dbReference type="Proteomes" id="UP000314980">
    <property type="component" value="Unassembled WGS sequence"/>
</dbReference>
<evidence type="ECO:0000256" key="3">
    <source>
        <dbReference type="SAM" id="MobiDB-lite"/>
    </source>
</evidence>
<dbReference type="InterPro" id="IPR018791">
    <property type="entry name" value="UV_resistance/autophagy_Atg14"/>
</dbReference>
<keyword evidence="1 2" id="KW-0175">Coiled coil</keyword>
<dbReference type="SUPFAM" id="SSF49562">
    <property type="entry name" value="C2 domain (Calcium/lipid-binding domain, CaLB)"/>
    <property type="match status" value="1"/>
</dbReference>
<protein>
    <submittedName>
        <fullName evidence="4">UV radiation resistance associated gene</fullName>
    </submittedName>
</protein>
<reference evidence="5" key="1">
    <citation type="submission" date="2015-09" db="EMBL/GenBank/DDBJ databases">
        <authorList>
            <person name="Sai Rama Sridatta P."/>
        </authorList>
    </citation>
    <scope>NUCLEOTIDE SEQUENCE [LARGE SCALE GENOMIC DNA]</scope>
</reference>
<evidence type="ECO:0000313" key="5">
    <source>
        <dbReference type="Proteomes" id="UP000314980"/>
    </source>
</evidence>
<dbReference type="GO" id="GO:0032991">
    <property type="term" value="C:protein-containing complex"/>
    <property type="evidence" value="ECO:0007669"/>
    <property type="project" value="UniProtKB-ARBA"/>
</dbReference>
<feature type="compositionally biased region" description="Basic and acidic residues" evidence="3">
    <location>
        <begin position="623"/>
        <end position="633"/>
    </location>
</feature>
<dbReference type="Pfam" id="PF10186">
    <property type="entry name" value="ATG14"/>
    <property type="match status" value="1"/>
</dbReference>
<evidence type="ECO:0000256" key="2">
    <source>
        <dbReference type="SAM" id="Coils"/>
    </source>
</evidence>
<organism evidence="4 5">
    <name type="scientific">Lates calcarifer</name>
    <name type="common">Barramundi</name>
    <name type="synonym">Holocentrus calcarifer</name>
    <dbReference type="NCBI Taxonomy" id="8187"/>
    <lineage>
        <taxon>Eukaryota</taxon>
        <taxon>Metazoa</taxon>
        <taxon>Chordata</taxon>
        <taxon>Craniata</taxon>
        <taxon>Vertebrata</taxon>
        <taxon>Euteleostomi</taxon>
        <taxon>Actinopterygii</taxon>
        <taxon>Neopterygii</taxon>
        <taxon>Teleostei</taxon>
        <taxon>Neoteleostei</taxon>
        <taxon>Acanthomorphata</taxon>
        <taxon>Carangaria</taxon>
        <taxon>Carangaria incertae sedis</taxon>
        <taxon>Centropomidae</taxon>
        <taxon>Lates</taxon>
    </lineage>
</organism>
<dbReference type="PANTHER" id="PTHR15157:SF5">
    <property type="entry name" value="UV RADIATION RESISTANCE-ASSOCIATED GENE PROTEIN"/>
    <property type="match status" value="1"/>
</dbReference>